<dbReference type="InterPro" id="IPR043128">
    <property type="entry name" value="Rev_trsase/Diguanyl_cyclase"/>
</dbReference>
<dbReference type="InterPro" id="IPR005330">
    <property type="entry name" value="MHYT_dom"/>
</dbReference>
<evidence type="ECO:0008006" key="6">
    <source>
        <dbReference type="Google" id="ProtNLM"/>
    </source>
</evidence>
<dbReference type="CDD" id="cd01948">
    <property type="entry name" value="EAL"/>
    <property type="match status" value="1"/>
</dbReference>
<proteinExistence type="predicted"/>
<keyword evidence="5" id="KW-1185">Reference proteome</keyword>
<dbReference type="PANTHER" id="PTHR33121:SF79">
    <property type="entry name" value="CYCLIC DI-GMP PHOSPHODIESTERASE PDED-RELATED"/>
    <property type="match status" value="1"/>
</dbReference>
<dbReference type="SUPFAM" id="SSF55073">
    <property type="entry name" value="Nucleotide cyclase"/>
    <property type="match status" value="1"/>
</dbReference>
<feature type="domain" description="MHYT" evidence="3">
    <location>
        <begin position="17"/>
        <end position="209"/>
    </location>
</feature>
<protein>
    <recommendedName>
        <fullName evidence="6">EAL domain-containing protein</fullName>
    </recommendedName>
</protein>
<dbReference type="InterPro" id="IPR050706">
    <property type="entry name" value="Cyclic-di-GMP_PDE-like"/>
</dbReference>
<evidence type="ECO:0000313" key="5">
    <source>
        <dbReference type="Proteomes" id="UP000181936"/>
    </source>
</evidence>
<evidence type="ECO:0000256" key="1">
    <source>
        <dbReference type="PROSITE-ProRule" id="PRU00244"/>
    </source>
</evidence>
<dbReference type="GO" id="GO:0016020">
    <property type="term" value="C:membrane"/>
    <property type="evidence" value="ECO:0007669"/>
    <property type="project" value="UniProtKB-UniRule"/>
</dbReference>
<dbReference type="GO" id="GO:0071111">
    <property type="term" value="F:cyclic-guanylate-specific phosphodiesterase activity"/>
    <property type="evidence" value="ECO:0007669"/>
    <property type="project" value="InterPro"/>
</dbReference>
<feature type="transmembrane region" description="Helical" evidence="1">
    <location>
        <begin position="20"/>
        <end position="40"/>
    </location>
</feature>
<reference evidence="4 5" key="1">
    <citation type="journal article" date="2016" name="Sci. Rep.">
        <title>Complete genome sequence and transcriptomic analysis of a novel marine strain Bacillus weihaiensis reveals the mechanism of brown algae degradation.</title>
        <authorList>
            <person name="Zhu Y."/>
            <person name="Chen P."/>
            <person name="Bao Y."/>
            <person name="Men Y."/>
            <person name="Zeng Y."/>
            <person name="Yang J."/>
            <person name="Sun J."/>
            <person name="Sun Y."/>
        </authorList>
    </citation>
    <scope>NUCLEOTIDE SEQUENCE [LARGE SCALE GENOMIC DNA]</scope>
    <source>
        <strain evidence="4 5">Alg07</strain>
    </source>
</reference>
<dbReference type="KEGG" id="bwh:A9C19_17800"/>
<dbReference type="SUPFAM" id="SSF141868">
    <property type="entry name" value="EAL domain-like"/>
    <property type="match status" value="1"/>
</dbReference>
<dbReference type="PANTHER" id="PTHR33121">
    <property type="entry name" value="CYCLIC DI-GMP PHOSPHODIESTERASE PDEF"/>
    <property type="match status" value="1"/>
</dbReference>
<accession>A0A1L3MVR7</accession>
<feature type="transmembrane region" description="Helical" evidence="1">
    <location>
        <begin position="52"/>
        <end position="81"/>
    </location>
</feature>
<gene>
    <name evidence="4" type="ORF">A9C19_17800</name>
</gene>
<dbReference type="InterPro" id="IPR035919">
    <property type="entry name" value="EAL_sf"/>
</dbReference>
<dbReference type="InterPro" id="IPR000160">
    <property type="entry name" value="GGDEF_dom"/>
</dbReference>
<dbReference type="AlphaFoldDB" id="A0A1L3MVR7"/>
<evidence type="ECO:0000259" key="2">
    <source>
        <dbReference type="PROSITE" id="PS50883"/>
    </source>
</evidence>
<dbReference type="SMART" id="SM00267">
    <property type="entry name" value="GGDEF"/>
    <property type="match status" value="1"/>
</dbReference>
<feature type="transmembrane region" description="Helical" evidence="1">
    <location>
        <begin position="87"/>
        <end position="106"/>
    </location>
</feature>
<keyword evidence="1" id="KW-1133">Transmembrane helix</keyword>
<dbReference type="Gene3D" id="3.20.20.450">
    <property type="entry name" value="EAL domain"/>
    <property type="match status" value="1"/>
</dbReference>
<dbReference type="SMART" id="SM00052">
    <property type="entry name" value="EAL"/>
    <property type="match status" value="1"/>
</dbReference>
<dbReference type="PROSITE" id="PS50883">
    <property type="entry name" value="EAL"/>
    <property type="match status" value="1"/>
</dbReference>
<feature type="transmembrane region" description="Helical" evidence="1">
    <location>
        <begin position="229"/>
        <end position="250"/>
    </location>
</feature>
<feature type="transmembrane region" description="Helical" evidence="1">
    <location>
        <begin position="185"/>
        <end position="209"/>
    </location>
</feature>
<dbReference type="Gene3D" id="3.30.70.270">
    <property type="match status" value="1"/>
</dbReference>
<dbReference type="InterPro" id="IPR001633">
    <property type="entry name" value="EAL_dom"/>
</dbReference>
<dbReference type="OrthoDB" id="9759607at2"/>
<dbReference type="InterPro" id="IPR029787">
    <property type="entry name" value="Nucleotide_cyclase"/>
</dbReference>
<feature type="transmembrane region" description="Helical" evidence="1">
    <location>
        <begin position="118"/>
        <end position="139"/>
    </location>
</feature>
<feature type="domain" description="EAL" evidence="2">
    <location>
        <begin position="423"/>
        <end position="678"/>
    </location>
</feature>
<dbReference type="Pfam" id="PF03707">
    <property type="entry name" value="MHYT"/>
    <property type="match status" value="3"/>
</dbReference>
<organism evidence="4 5">
    <name type="scientific">Bacillus weihaiensis</name>
    <dbReference type="NCBI Taxonomy" id="1547283"/>
    <lineage>
        <taxon>Bacteria</taxon>
        <taxon>Bacillati</taxon>
        <taxon>Bacillota</taxon>
        <taxon>Bacilli</taxon>
        <taxon>Bacillales</taxon>
        <taxon>Bacillaceae</taxon>
        <taxon>Bacillus</taxon>
    </lineage>
</organism>
<name>A0A1L3MVR7_9BACI</name>
<evidence type="ECO:0000313" key="4">
    <source>
        <dbReference type="EMBL" id="APH06436.1"/>
    </source>
</evidence>
<keyword evidence="1" id="KW-0472">Membrane</keyword>
<sequence>MFNMPNVSVVNVLEGEYASSIVLMSVVIACCASYVALSLNQRIQQNSFFHRYFWLSLASVAMGLGIWSMHFVGMSAFMLPLSMEYDFFLTGISILPAIFASFLAFYIANRTNTSHWPYLVSGISMGLGISSMHYVGMAAMKMDASYVYKPIIFTISVLIAITVSYVALSIFSNSKRFIDTQLKKLITSIIMGLGISSMHYTGMKAVVFYVDKSAGHELNHIHQMDVSHLIKFVAIGITLLLLISGLASILDRYVEYRMNYFDALTQLPNQRQFESLLNKNMSLRGTLAIIEIHQLEKWISTHGYSIGDDIVQTVKRIIEEQKSPSSTIYRIEGNRLAIMDWDDQSGKRMKASLNEISAALKMPLKRKDHILTIDHICVYSSSNKEKGMKELFANTLAVLQHPSALMDSGVIEYNPSVHTFNLERQVVLDIERAMEQHELFLVYQPKVCSKTYDVSGVEALLRWKHPEQGMISPGVFIPILESNGKIFDVTDWVIREVSKQISIWKREGRPFAKVSINIPGPYITSERLMSVLKENIRDHNIDSRSLELEITETSVIDNIENAIKAVGEYRKLGLSVALDDFGTGLSSLSYLKRIPVTTIKIDKSFVDDVPDSEKDSAVLKAIITLCSSLNMKVVIEGVETKQQFDFIKSVTETPHIQGYYFSKPLEAQELTEWCLALPGKSCTTDEGIVSQV</sequence>
<dbReference type="Pfam" id="PF00563">
    <property type="entry name" value="EAL"/>
    <property type="match status" value="1"/>
</dbReference>
<dbReference type="RefSeq" id="WP_072581237.1">
    <property type="nucleotide sequence ID" value="NZ_CP016020.1"/>
</dbReference>
<feature type="transmembrane region" description="Helical" evidence="1">
    <location>
        <begin position="151"/>
        <end position="173"/>
    </location>
</feature>
<dbReference type="STRING" id="1547283.A9C19_17800"/>
<evidence type="ECO:0000259" key="3">
    <source>
        <dbReference type="PROSITE" id="PS50924"/>
    </source>
</evidence>
<dbReference type="PROSITE" id="PS50924">
    <property type="entry name" value="MHYT"/>
    <property type="match status" value="1"/>
</dbReference>
<dbReference type="EMBL" id="CP016020">
    <property type="protein sequence ID" value="APH06436.1"/>
    <property type="molecule type" value="Genomic_DNA"/>
</dbReference>
<keyword evidence="1" id="KW-0812">Transmembrane</keyword>
<dbReference type="Proteomes" id="UP000181936">
    <property type="component" value="Chromosome"/>
</dbReference>
<dbReference type="Pfam" id="PF00990">
    <property type="entry name" value="GGDEF"/>
    <property type="match status" value="1"/>
</dbReference>